<organism evidence="1">
    <name type="scientific">Siphoviridae sp. ctv0N24</name>
    <dbReference type="NCBI Taxonomy" id="2826509"/>
    <lineage>
        <taxon>Viruses</taxon>
        <taxon>Duplodnaviria</taxon>
        <taxon>Heunggongvirae</taxon>
        <taxon>Uroviricota</taxon>
        <taxon>Caudoviricetes</taxon>
    </lineage>
</organism>
<accession>A0A8S5N466</accession>
<dbReference type="EMBL" id="BK015052">
    <property type="protein sequence ID" value="DAD89111.1"/>
    <property type="molecule type" value="Genomic_DNA"/>
</dbReference>
<protein>
    <submittedName>
        <fullName evidence="1">Uncharacterized protein</fullName>
    </submittedName>
</protein>
<reference evidence="1" key="1">
    <citation type="journal article" date="2021" name="Proc. Natl. Acad. Sci. U.S.A.">
        <title>A Catalog of Tens of Thousands of Viruses from Human Metagenomes Reveals Hidden Associations with Chronic Diseases.</title>
        <authorList>
            <person name="Tisza M.J."/>
            <person name="Buck C.B."/>
        </authorList>
    </citation>
    <scope>NUCLEOTIDE SEQUENCE</scope>
    <source>
        <strain evidence="1">Ctv0N24</strain>
    </source>
</reference>
<evidence type="ECO:0000313" key="1">
    <source>
        <dbReference type="EMBL" id="DAD89111.1"/>
    </source>
</evidence>
<proteinExistence type="predicted"/>
<sequence length="113" mass="13256">MKARFTEKQDPATWNALPDGNVDVMICLNEKTVTETYPDTDPETEQTVFEYDFNQFRERQEKISEEAVRASPEKYLKYIPEEEKSTEQKFAEQAEQIGMLKDCLLEMSEQVYA</sequence>
<name>A0A8S5N466_9CAUD</name>